<dbReference type="EMBL" id="JACOGF010000016">
    <property type="protein sequence ID" value="MBC3920489.1"/>
    <property type="molecule type" value="Genomic_DNA"/>
</dbReference>
<feature type="region of interest" description="Disordered" evidence="7">
    <location>
        <begin position="418"/>
        <end position="443"/>
    </location>
</feature>
<dbReference type="SUPFAM" id="SSF56024">
    <property type="entry name" value="Phospholipase D/nuclease"/>
    <property type="match status" value="2"/>
</dbReference>
<proteinExistence type="inferred from homology"/>
<protein>
    <recommendedName>
        <fullName evidence="3">phospholipase D</fullName>
        <ecNumber evidence="3">3.1.4.4</ecNumber>
    </recommendedName>
</protein>
<name>A0ABR6ZXU2_9BURK</name>
<comment type="caution">
    <text evidence="9">The sequence shown here is derived from an EMBL/GenBank/DDBJ whole genome shotgun (WGS) entry which is preliminary data.</text>
</comment>
<dbReference type="Proteomes" id="UP000650424">
    <property type="component" value="Unassembled WGS sequence"/>
</dbReference>
<comment type="catalytic activity">
    <reaction evidence="1">
        <text>a 1,2-diacyl-sn-glycero-3-phosphocholine + H2O = a 1,2-diacyl-sn-glycero-3-phosphate + choline + H(+)</text>
        <dbReference type="Rhea" id="RHEA:14445"/>
        <dbReference type="ChEBI" id="CHEBI:15354"/>
        <dbReference type="ChEBI" id="CHEBI:15377"/>
        <dbReference type="ChEBI" id="CHEBI:15378"/>
        <dbReference type="ChEBI" id="CHEBI:57643"/>
        <dbReference type="ChEBI" id="CHEBI:58608"/>
        <dbReference type="EC" id="3.1.4.4"/>
    </reaction>
</comment>
<evidence type="ECO:0000256" key="1">
    <source>
        <dbReference type="ARBA" id="ARBA00000798"/>
    </source>
</evidence>
<evidence type="ECO:0000313" key="9">
    <source>
        <dbReference type="EMBL" id="MBC3920489.1"/>
    </source>
</evidence>
<evidence type="ECO:0000256" key="3">
    <source>
        <dbReference type="ARBA" id="ARBA00012027"/>
    </source>
</evidence>
<dbReference type="RefSeq" id="WP_186950078.1">
    <property type="nucleotide sequence ID" value="NZ_JACOGF010000016.1"/>
</dbReference>
<dbReference type="PANTHER" id="PTHR43856">
    <property type="entry name" value="CARDIOLIPIN HYDROLASE"/>
    <property type="match status" value="1"/>
</dbReference>
<keyword evidence="4" id="KW-0378">Hydrolase</keyword>
<dbReference type="CDD" id="cd09172">
    <property type="entry name" value="PLDc_Nuc_like_unchar1_1"/>
    <property type="match status" value="1"/>
</dbReference>
<dbReference type="EC" id="3.1.4.4" evidence="3"/>
<gene>
    <name evidence="9" type="ORF">H8L32_23700</name>
</gene>
<dbReference type="PANTHER" id="PTHR43856:SF1">
    <property type="entry name" value="MITOCHONDRIAL CARDIOLIPIN HYDROLASE"/>
    <property type="match status" value="1"/>
</dbReference>
<evidence type="ECO:0000256" key="2">
    <source>
        <dbReference type="ARBA" id="ARBA00008664"/>
    </source>
</evidence>
<feature type="compositionally biased region" description="Basic and acidic residues" evidence="7">
    <location>
        <begin position="424"/>
        <end position="437"/>
    </location>
</feature>
<evidence type="ECO:0000256" key="4">
    <source>
        <dbReference type="ARBA" id="ARBA00022801"/>
    </source>
</evidence>
<reference evidence="9 10" key="1">
    <citation type="submission" date="2020-08" db="EMBL/GenBank/DDBJ databases">
        <title>Novel species isolated from subtropical streams in China.</title>
        <authorList>
            <person name="Lu H."/>
        </authorList>
    </citation>
    <scope>NUCLEOTIDE SEQUENCE [LARGE SCALE GENOMIC DNA]</scope>
    <source>
        <strain evidence="9 10">CY18W</strain>
    </source>
</reference>
<feature type="domain" description="PLD phosphodiesterase" evidence="8">
    <location>
        <begin position="475"/>
        <end position="506"/>
    </location>
</feature>
<keyword evidence="6" id="KW-0443">Lipid metabolism</keyword>
<evidence type="ECO:0000259" key="8">
    <source>
        <dbReference type="PROSITE" id="PS50035"/>
    </source>
</evidence>
<dbReference type="InterPro" id="IPR051406">
    <property type="entry name" value="PLD_domain"/>
</dbReference>
<dbReference type="InterPro" id="IPR001736">
    <property type="entry name" value="PLipase_D/transphosphatidylase"/>
</dbReference>
<keyword evidence="5" id="KW-0442">Lipid degradation</keyword>
<evidence type="ECO:0000256" key="7">
    <source>
        <dbReference type="SAM" id="MobiDB-lite"/>
    </source>
</evidence>
<dbReference type="PROSITE" id="PS50035">
    <property type="entry name" value="PLD"/>
    <property type="match status" value="1"/>
</dbReference>
<keyword evidence="10" id="KW-1185">Reference proteome</keyword>
<comment type="similarity">
    <text evidence="2">Belongs to the phospholipase D family.</text>
</comment>
<dbReference type="Pfam" id="PF13091">
    <property type="entry name" value="PLDc_2"/>
    <property type="match status" value="2"/>
</dbReference>
<dbReference type="Gene3D" id="3.30.870.10">
    <property type="entry name" value="Endonuclease Chain A"/>
    <property type="match status" value="2"/>
</dbReference>
<sequence>MSGNLSTSAHSASASSGALTVRAYSGDQCVMLAFNVDEHKRKDLAGFSIRRRFKGGSWSPLLNRLSFTSDYTNETTAKDRKWHSSEDAPFQKFWWVDFPASDAFGELEYEVSVKLFSAAHSAALTTGDTVSIKAMCQPFKQKNFELAFTRGYLSSQAYTDKFGAKAISPKQKAIDFPTADYVDQYQWLGAHAREAIIDFLNECYLNKDATLDAMVYDFNEPDIVRALAVLGKKVRIVMDNSATHVGDKALEPQAEALLQKSAGKANVKTGKFSRYQHNKVFIMRIKGKPARVLTGSTNFSVTGLYVNANHVAIFSDSDVAQLYAQSFEAAFNGGLSTPQFTADKISQQEYAINKPGLPSSVFSFAPHKKNTFSLDRLQNEMNTANSSVLFAVMALVGQSSVLDTLRTIHDEGKIFSYGVTDNPGGKDGEKNSADNKKSTSGVQVYSPGKPGVLVTSAALNKLVPPPFNKEMQEGLAHKIHHKFVVVDFNDSKPVVFFGSSNLAEGGEQENGDNLIAIYDQEVATVFAIEAVRLVDHYAFRAALSTAQKATPLRLKFNDEDWSKNYYTPGHIKFKERILFSKS</sequence>
<evidence type="ECO:0000256" key="6">
    <source>
        <dbReference type="ARBA" id="ARBA00023098"/>
    </source>
</evidence>
<organism evidence="9 10">
    <name type="scientific">Undibacterium hunanense</name>
    <dbReference type="NCBI Taxonomy" id="2762292"/>
    <lineage>
        <taxon>Bacteria</taxon>
        <taxon>Pseudomonadati</taxon>
        <taxon>Pseudomonadota</taxon>
        <taxon>Betaproteobacteria</taxon>
        <taxon>Burkholderiales</taxon>
        <taxon>Oxalobacteraceae</taxon>
        <taxon>Undibacterium</taxon>
    </lineage>
</organism>
<accession>A0ABR6ZXU2</accession>
<dbReference type="InterPro" id="IPR025202">
    <property type="entry name" value="PLD-like_dom"/>
</dbReference>
<evidence type="ECO:0000313" key="10">
    <source>
        <dbReference type="Proteomes" id="UP000650424"/>
    </source>
</evidence>
<evidence type="ECO:0000256" key="5">
    <source>
        <dbReference type="ARBA" id="ARBA00022963"/>
    </source>
</evidence>